<comment type="miscellaneous">
    <text evidence="9">This enzyme catalyzes only one turnover and therefore is not strictly catalytic. According to one definition, an enzyme is a biocatalyst that acts repeatedly and over many reaction cycles.</text>
</comment>
<evidence type="ECO:0000256" key="2">
    <source>
        <dbReference type="ARBA" id="ARBA00008711"/>
    </source>
</evidence>
<keyword evidence="4 9" id="KW-0489">Methyltransferase</keyword>
<evidence type="ECO:0000256" key="3">
    <source>
        <dbReference type="ARBA" id="ARBA00022490"/>
    </source>
</evidence>
<dbReference type="HAMAP" id="MF_00772">
    <property type="entry name" value="OGT"/>
    <property type="match status" value="1"/>
</dbReference>
<dbReference type="PANTHER" id="PTHR10815">
    <property type="entry name" value="METHYLATED-DNA--PROTEIN-CYSTEINE METHYLTRANSFERASE"/>
    <property type="match status" value="1"/>
</dbReference>
<sequence length="160" mass="17098">MTSPHCGTVMTPLGLVYVGSDGNAVTEVYFTEEPVNSSTSCAVVDRALEQLKEYFAGERQHFDLPLAAEGTAFQQSVWSQLQAIPYGQLASYKDVAHAVDNPKGVRAVGMANNRNPISIVIPCHRVVGSNGSLTGYGGGLDKKEWLIALEKAHSGPELHG</sequence>
<dbReference type="InterPro" id="IPR014048">
    <property type="entry name" value="MethylDNA_cys_MeTrfase_DNA-bd"/>
</dbReference>
<dbReference type="Proteomes" id="UP000242087">
    <property type="component" value="Unassembled WGS sequence"/>
</dbReference>
<evidence type="ECO:0000313" key="15">
    <source>
        <dbReference type="Proteomes" id="UP000242087"/>
    </source>
</evidence>
<dbReference type="CDD" id="cd06445">
    <property type="entry name" value="ATase"/>
    <property type="match status" value="1"/>
</dbReference>
<keyword evidence="3 9" id="KW-0963">Cytoplasm</keyword>
<organism evidence="13 15">
    <name type="scientific">Pseudidiomarina aestuarii</name>
    <dbReference type="NCBI Taxonomy" id="624146"/>
    <lineage>
        <taxon>Bacteria</taxon>
        <taxon>Pseudomonadati</taxon>
        <taxon>Pseudomonadota</taxon>
        <taxon>Gammaproteobacteria</taxon>
        <taxon>Alteromonadales</taxon>
        <taxon>Idiomarinaceae</taxon>
        <taxon>Pseudidiomarina</taxon>
    </lineage>
</organism>
<feature type="active site" description="Nucleophile; methyl group acceptor" evidence="9">
    <location>
        <position position="123"/>
    </location>
</feature>
<evidence type="ECO:0000256" key="6">
    <source>
        <dbReference type="ARBA" id="ARBA00022763"/>
    </source>
</evidence>
<feature type="domain" description="Methylated-DNA-[protein]-cysteine S-methyltransferase DNA binding" evidence="10">
    <location>
        <begin position="72"/>
        <end position="151"/>
    </location>
</feature>
<keyword evidence="5 9" id="KW-0808">Transferase</keyword>
<comment type="catalytic activity">
    <reaction evidence="8 9">
        <text>a 6-O-methyl-2'-deoxyguanosine in DNA + L-cysteinyl-[protein] = S-methyl-L-cysteinyl-[protein] + a 2'-deoxyguanosine in DNA</text>
        <dbReference type="Rhea" id="RHEA:24000"/>
        <dbReference type="Rhea" id="RHEA-COMP:10131"/>
        <dbReference type="Rhea" id="RHEA-COMP:10132"/>
        <dbReference type="Rhea" id="RHEA-COMP:11367"/>
        <dbReference type="Rhea" id="RHEA-COMP:11368"/>
        <dbReference type="ChEBI" id="CHEBI:29950"/>
        <dbReference type="ChEBI" id="CHEBI:82612"/>
        <dbReference type="ChEBI" id="CHEBI:85445"/>
        <dbReference type="ChEBI" id="CHEBI:85448"/>
        <dbReference type="EC" id="2.1.1.63"/>
    </reaction>
</comment>
<comment type="function">
    <text evidence="9">Involved in the cellular defense against the biological effects of O6-methylguanine (O6-MeG) and O4-methylthymine (O4-MeT) in DNA. Repairs the methylated nucleobase in DNA by stoichiometrically transferring the methyl group to a cysteine residue in the enzyme. This is a suicide reaction: the enzyme is irreversibly inactivated.</text>
</comment>
<dbReference type="PROSITE" id="PS00374">
    <property type="entry name" value="MGMT"/>
    <property type="match status" value="1"/>
</dbReference>
<comment type="catalytic activity">
    <reaction evidence="1 9">
        <text>a 4-O-methyl-thymidine in DNA + L-cysteinyl-[protein] = a thymidine in DNA + S-methyl-L-cysteinyl-[protein]</text>
        <dbReference type="Rhea" id="RHEA:53428"/>
        <dbReference type="Rhea" id="RHEA-COMP:10131"/>
        <dbReference type="Rhea" id="RHEA-COMP:10132"/>
        <dbReference type="Rhea" id="RHEA-COMP:13555"/>
        <dbReference type="Rhea" id="RHEA-COMP:13556"/>
        <dbReference type="ChEBI" id="CHEBI:29950"/>
        <dbReference type="ChEBI" id="CHEBI:82612"/>
        <dbReference type="ChEBI" id="CHEBI:137386"/>
        <dbReference type="ChEBI" id="CHEBI:137387"/>
        <dbReference type="EC" id="2.1.1.63"/>
    </reaction>
</comment>
<dbReference type="SUPFAM" id="SSF53155">
    <property type="entry name" value="Methylated DNA-protein cysteine methyltransferase domain"/>
    <property type="match status" value="1"/>
</dbReference>
<comment type="subcellular location">
    <subcellularLocation>
        <location evidence="9">Cytoplasm</location>
    </subcellularLocation>
</comment>
<dbReference type="InterPro" id="IPR036217">
    <property type="entry name" value="MethylDNA_cys_MeTrfase_DNAb"/>
</dbReference>
<dbReference type="InterPro" id="IPR036631">
    <property type="entry name" value="MGMT_N_sf"/>
</dbReference>
<dbReference type="InterPro" id="IPR008332">
    <property type="entry name" value="MethylG_MeTrfase_N"/>
</dbReference>
<dbReference type="Gene3D" id="3.30.160.70">
    <property type="entry name" value="Methylated DNA-protein cysteine methyltransferase domain"/>
    <property type="match status" value="1"/>
</dbReference>
<evidence type="ECO:0000256" key="1">
    <source>
        <dbReference type="ARBA" id="ARBA00001286"/>
    </source>
</evidence>
<keyword evidence="6 9" id="KW-0227">DNA damage</keyword>
<evidence type="ECO:0000313" key="13">
    <source>
        <dbReference type="EMBL" id="PTB90498.1"/>
    </source>
</evidence>
<dbReference type="GO" id="GO:0005737">
    <property type="term" value="C:cytoplasm"/>
    <property type="evidence" value="ECO:0007669"/>
    <property type="project" value="UniProtKB-SubCell"/>
</dbReference>
<dbReference type="InterPro" id="IPR023546">
    <property type="entry name" value="MGMT"/>
</dbReference>
<dbReference type="InterPro" id="IPR001497">
    <property type="entry name" value="MethylDNA_cys_MeTrfase_AS"/>
</dbReference>
<evidence type="ECO:0000259" key="10">
    <source>
        <dbReference type="Pfam" id="PF01035"/>
    </source>
</evidence>
<dbReference type="FunFam" id="1.10.10.10:FF:000214">
    <property type="entry name" value="Methylated-DNA--protein-cysteine methyltransferase"/>
    <property type="match status" value="1"/>
</dbReference>
<name>A0A2T4D9P2_9GAMM</name>
<evidence type="ECO:0000256" key="8">
    <source>
        <dbReference type="ARBA" id="ARBA00049348"/>
    </source>
</evidence>
<feature type="domain" description="Methylguanine DNA methyltransferase ribonuclease-like" evidence="11">
    <location>
        <begin position="6"/>
        <end position="67"/>
    </location>
</feature>
<dbReference type="EC" id="2.1.1.63" evidence="9"/>
<comment type="similarity">
    <text evidence="2 9">Belongs to the MGMT family.</text>
</comment>
<evidence type="ECO:0000256" key="7">
    <source>
        <dbReference type="ARBA" id="ARBA00023204"/>
    </source>
</evidence>
<evidence type="ECO:0000256" key="9">
    <source>
        <dbReference type="HAMAP-Rule" id="MF_00772"/>
    </source>
</evidence>
<gene>
    <name evidence="13" type="ORF">C9927_00090</name>
    <name evidence="12" type="ORF">C9928_00425</name>
</gene>
<accession>A0A2T4D9P2</accession>
<dbReference type="Pfam" id="PF02870">
    <property type="entry name" value="Methyltransf_1N"/>
    <property type="match status" value="1"/>
</dbReference>
<evidence type="ECO:0000256" key="4">
    <source>
        <dbReference type="ARBA" id="ARBA00022603"/>
    </source>
</evidence>
<evidence type="ECO:0000313" key="12">
    <source>
        <dbReference type="EMBL" id="PTB90414.1"/>
    </source>
</evidence>
<protein>
    <recommendedName>
        <fullName evidence="9">Methylated-DNA--protein-cysteine methyltransferase</fullName>
        <ecNumber evidence="9">2.1.1.63</ecNumber>
    </recommendedName>
    <alternativeName>
        <fullName evidence="9">6-O-methylguanine-DNA methyltransferase</fullName>
        <shortName evidence="9">MGMT</shortName>
    </alternativeName>
    <alternativeName>
        <fullName evidence="9">O-6-methylguanine-DNA-alkyltransferase</fullName>
    </alternativeName>
</protein>
<dbReference type="EMBL" id="PYVG01000001">
    <property type="protein sequence ID" value="PTB90414.1"/>
    <property type="molecule type" value="Genomic_DNA"/>
</dbReference>
<dbReference type="Gene3D" id="1.10.10.10">
    <property type="entry name" value="Winged helix-like DNA-binding domain superfamily/Winged helix DNA-binding domain"/>
    <property type="match status" value="1"/>
</dbReference>
<proteinExistence type="inferred from homology"/>
<dbReference type="InterPro" id="IPR036388">
    <property type="entry name" value="WH-like_DNA-bd_sf"/>
</dbReference>
<evidence type="ECO:0000313" key="14">
    <source>
        <dbReference type="Proteomes" id="UP000241514"/>
    </source>
</evidence>
<dbReference type="NCBIfam" id="TIGR00589">
    <property type="entry name" value="ogt"/>
    <property type="match status" value="1"/>
</dbReference>
<dbReference type="GO" id="GO:0003908">
    <property type="term" value="F:methylated-DNA-[protein]-cysteine S-methyltransferase activity"/>
    <property type="evidence" value="ECO:0007669"/>
    <property type="project" value="UniProtKB-UniRule"/>
</dbReference>
<dbReference type="GO" id="GO:0032259">
    <property type="term" value="P:methylation"/>
    <property type="evidence" value="ECO:0007669"/>
    <property type="project" value="UniProtKB-KW"/>
</dbReference>
<dbReference type="GO" id="GO:0006307">
    <property type="term" value="P:DNA alkylation repair"/>
    <property type="evidence" value="ECO:0007669"/>
    <property type="project" value="UniProtKB-UniRule"/>
</dbReference>
<keyword evidence="7 9" id="KW-0234">DNA repair</keyword>
<dbReference type="AlphaFoldDB" id="A0A2T4D9P2"/>
<dbReference type="Pfam" id="PF01035">
    <property type="entry name" value="DNA_binding_1"/>
    <property type="match status" value="1"/>
</dbReference>
<dbReference type="Proteomes" id="UP000241514">
    <property type="component" value="Unassembled WGS sequence"/>
</dbReference>
<dbReference type="SUPFAM" id="SSF46767">
    <property type="entry name" value="Methylated DNA-protein cysteine methyltransferase, C-terminal domain"/>
    <property type="match status" value="1"/>
</dbReference>
<evidence type="ECO:0000256" key="5">
    <source>
        <dbReference type="ARBA" id="ARBA00022679"/>
    </source>
</evidence>
<evidence type="ECO:0000259" key="11">
    <source>
        <dbReference type="Pfam" id="PF02870"/>
    </source>
</evidence>
<reference evidence="14 15" key="1">
    <citation type="submission" date="2018-03" db="EMBL/GenBank/DDBJ databases">
        <title>Cross-interface Injection: A General Nanoliter Liquid Handling Method Applied to Single Cells Genome Amplification Automated Nanoliter Liquid Handling Applied to Single Cell Multiple Displacement Amplification.</title>
        <authorList>
            <person name="Yun J."/>
            <person name="Xu P."/>
            <person name="Xu J."/>
            <person name="Dai X."/>
            <person name="Wang Y."/>
            <person name="Zheng X."/>
            <person name="Cao C."/>
            <person name="Yi Q."/>
            <person name="Zhu Y."/>
            <person name="Wang L."/>
            <person name="Dong Z."/>
            <person name="Huang Y."/>
            <person name="Huang L."/>
            <person name="Du W."/>
        </authorList>
    </citation>
    <scope>NUCLEOTIDE SEQUENCE [LARGE SCALE GENOMIC DNA]</scope>
    <source>
        <strain evidence="13 15">A12-4</strain>
        <strain evidence="12 14">A9-4</strain>
    </source>
</reference>
<comment type="caution">
    <text evidence="13">The sequence shown here is derived from an EMBL/GenBank/DDBJ whole genome shotgun (WGS) entry which is preliminary data.</text>
</comment>
<dbReference type="EMBL" id="PYVF01000001">
    <property type="protein sequence ID" value="PTB90498.1"/>
    <property type="molecule type" value="Genomic_DNA"/>
</dbReference>
<dbReference type="PANTHER" id="PTHR10815:SF5">
    <property type="entry name" value="METHYLATED-DNA--PROTEIN-CYSTEINE METHYLTRANSFERASE"/>
    <property type="match status" value="1"/>
</dbReference>